<dbReference type="RefSeq" id="WP_116604387.1">
    <property type="nucleotide sequence ID" value="NZ_JAVDXT010000001.1"/>
</dbReference>
<evidence type="ECO:0000313" key="2">
    <source>
        <dbReference type="Proteomes" id="UP001180487"/>
    </source>
</evidence>
<comment type="caution">
    <text evidence="1">The sequence shown here is derived from an EMBL/GenBank/DDBJ whole genome shotgun (WGS) entry which is preliminary data.</text>
</comment>
<evidence type="ECO:0008006" key="3">
    <source>
        <dbReference type="Google" id="ProtNLM"/>
    </source>
</evidence>
<dbReference type="Gene3D" id="1.10.10.1130">
    <property type="entry name" value="Uncharacterised protein PF10982, DUF2789"/>
    <property type="match status" value="1"/>
</dbReference>
<organism evidence="1 2">
    <name type="scientific">Rhodoferax ferrireducens</name>
    <dbReference type="NCBI Taxonomy" id="192843"/>
    <lineage>
        <taxon>Bacteria</taxon>
        <taxon>Pseudomonadati</taxon>
        <taxon>Pseudomonadota</taxon>
        <taxon>Betaproteobacteria</taxon>
        <taxon>Burkholderiales</taxon>
        <taxon>Comamonadaceae</taxon>
        <taxon>Rhodoferax</taxon>
    </lineage>
</organism>
<dbReference type="InterPro" id="IPR038086">
    <property type="entry name" value="DUF2789_sf"/>
</dbReference>
<gene>
    <name evidence="1" type="ORF">J2X19_001130</name>
</gene>
<dbReference type="Proteomes" id="UP001180487">
    <property type="component" value="Unassembled WGS sequence"/>
</dbReference>
<dbReference type="InterPro" id="IPR021250">
    <property type="entry name" value="DUF2789"/>
</dbReference>
<keyword evidence="2" id="KW-1185">Reference proteome</keyword>
<evidence type="ECO:0000313" key="1">
    <source>
        <dbReference type="EMBL" id="MDR7376472.1"/>
    </source>
</evidence>
<name>A0ABU2C5E3_9BURK</name>
<dbReference type="Pfam" id="PF10982">
    <property type="entry name" value="DUF2789"/>
    <property type="match status" value="1"/>
</dbReference>
<sequence length="80" mass="8724">MDTSTHRFTELFAQLGLPSDAQSIAHFLAMHSPLAGNIQLPDATFWSPAQATFLREALQQDSDWAELADQLSQALRAPGA</sequence>
<dbReference type="EMBL" id="JAVDXT010000001">
    <property type="protein sequence ID" value="MDR7376472.1"/>
    <property type="molecule type" value="Genomic_DNA"/>
</dbReference>
<accession>A0ABU2C5E3</accession>
<reference evidence="1 2" key="1">
    <citation type="submission" date="2023-07" db="EMBL/GenBank/DDBJ databases">
        <title>Sorghum-associated microbial communities from plants grown in Nebraska, USA.</title>
        <authorList>
            <person name="Schachtman D."/>
        </authorList>
    </citation>
    <scope>NUCLEOTIDE SEQUENCE [LARGE SCALE GENOMIC DNA]</scope>
    <source>
        <strain evidence="1 2">BE313</strain>
    </source>
</reference>
<proteinExistence type="predicted"/>
<protein>
    <recommendedName>
        <fullName evidence="3">DUF2789 domain-containing protein</fullName>
    </recommendedName>
</protein>